<dbReference type="Proteomes" id="UP000006683">
    <property type="component" value="Chromosome"/>
</dbReference>
<organism evidence="1 2">
    <name type="scientific">Ferrimonas balearica (strain DSM 9799 / CCM 4581 / KCTC 23876 / PAT)</name>
    <dbReference type="NCBI Taxonomy" id="550540"/>
    <lineage>
        <taxon>Bacteria</taxon>
        <taxon>Pseudomonadati</taxon>
        <taxon>Pseudomonadota</taxon>
        <taxon>Gammaproteobacteria</taxon>
        <taxon>Alteromonadales</taxon>
        <taxon>Ferrimonadaceae</taxon>
        <taxon>Ferrimonas</taxon>
    </lineage>
</organism>
<dbReference type="KEGG" id="fbl:Fbal_1502"/>
<dbReference type="STRING" id="550540.Fbal_1502"/>
<dbReference type="HOGENOM" id="CLU_2368685_0_0_6"/>
<dbReference type="AlphaFoldDB" id="E1SP81"/>
<gene>
    <name evidence="1" type="ordered locus">Fbal_1502</name>
</gene>
<proteinExistence type="predicted"/>
<dbReference type="EMBL" id="CP002209">
    <property type="protein sequence ID" value="ADN75706.1"/>
    <property type="molecule type" value="Genomic_DNA"/>
</dbReference>
<keyword evidence="2" id="KW-1185">Reference proteome</keyword>
<protein>
    <submittedName>
        <fullName evidence="1">Uncharacterized protein</fullName>
    </submittedName>
</protein>
<dbReference type="GeneID" id="67181718"/>
<dbReference type="RefSeq" id="WP_013345012.1">
    <property type="nucleotide sequence ID" value="NC_014541.1"/>
</dbReference>
<name>E1SP81_FERBD</name>
<sequence length="95" mass="10923">MTALYEQMVYRPTQGSAVPQSGSLLVSADGVVFYGQHKVINLDAIRHFTLDNQGWLHIEYGDNRQASFFDGSWRGRVQRLTRLPALVRSLHQHRR</sequence>
<evidence type="ECO:0000313" key="2">
    <source>
        <dbReference type="Proteomes" id="UP000006683"/>
    </source>
</evidence>
<reference evidence="1 2" key="1">
    <citation type="journal article" date="2010" name="Stand. Genomic Sci.">
        <title>Complete genome sequence of Ferrimonas balearica type strain (PAT).</title>
        <authorList>
            <person name="Nolan M."/>
            <person name="Sikorski J."/>
            <person name="Davenport K."/>
            <person name="Lucas S."/>
            <person name="Glavina Del Rio T."/>
            <person name="Tice H."/>
            <person name="Cheng J."/>
            <person name="Goodwin L."/>
            <person name="Pitluck S."/>
            <person name="Liolios K."/>
            <person name="Ivanova N."/>
            <person name="Mavromatis K."/>
            <person name="Ovchinnikova G."/>
            <person name="Pati A."/>
            <person name="Chen A."/>
            <person name="Palaniappan K."/>
            <person name="Land M."/>
            <person name="Hauser L."/>
            <person name="Chang Y."/>
            <person name="Jeffries C."/>
            <person name="Tapia R."/>
            <person name="Brettin T."/>
            <person name="Detter J."/>
            <person name="Han C."/>
            <person name="Yasawong M."/>
            <person name="Rohde M."/>
            <person name="Tindall B."/>
            <person name="Goker M."/>
            <person name="Woyke T."/>
            <person name="Bristow J."/>
            <person name="Eisen J."/>
            <person name="Markowitz V."/>
            <person name="Hugenholtz P."/>
            <person name="Kyrpides N."/>
            <person name="Klenk H."/>
            <person name="Lapidus A."/>
        </authorList>
    </citation>
    <scope>NUCLEOTIDE SEQUENCE [LARGE SCALE GENOMIC DNA]</scope>
    <source>
        <strain evidence="2">DSM 9799 / CCM 4581 / KCTC 23876 / PAT</strain>
    </source>
</reference>
<accession>E1SP81</accession>
<evidence type="ECO:0000313" key="1">
    <source>
        <dbReference type="EMBL" id="ADN75706.1"/>
    </source>
</evidence>